<keyword evidence="1" id="KW-0732">Signal</keyword>
<dbReference type="InterPro" id="IPR000757">
    <property type="entry name" value="Beta-glucanase-like"/>
</dbReference>
<dbReference type="SUPFAM" id="SSF49899">
    <property type="entry name" value="Concanavalin A-like lectins/glucanases"/>
    <property type="match status" value="1"/>
</dbReference>
<evidence type="ECO:0000313" key="4">
    <source>
        <dbReference type="Proteomes" id="UP001338125"/>
    </source>
</evidence>
<dbReference type="EMBL" id="JAVFKD010000002">
    <property type="protein sequence ID" value="KAK5996833.1"/>
    <property type="molecule type" value="Genomic_DNA"/>
</dbReference>
<dbReference type="PROSITE" id="PS51762">
    <property type="entry name" value="GH16_2"/>
    <property type="match status" value="1"/>
</dbReference>
<accession>A0ABR0SXE9</accession>
<comment type="caution">
    <text evidence="3">The sequence shown here is derived from an EMBL/GenBank/DDBJ whole genome shotgun (WGS) entry which is preliminary data.</text>
</comment>
<feature type="signal peptide" evidence="1">
    <location>
        <begin position="1"/>
        <end position="20"/>
    </location>
</feature>
<dbReference type="Pfam" id="PF26113">
    <property type="entry name" value="GH16_XgeA"/>
    <property type="match status" value="1"/>
</dbReference>
<evidence type="ECO:0000256" key="1">
    <source>
        <dbReference type="SAM" id="SignalP"/>
    </source>
</evidence>
<dbReference type="Gene3D" id="2.60.120.200">
    <property type="match status" value="1"/>
</dbReference>
<evidence type="ECO:0000259" key="2">
    <source>
        <dbReference type="PROSITE" id="PS51762"/>
    </source>
</evidence>
<sequence length="287" mass="31209">MLSPKALLSLLPFFLQAANAAQAPTYSGWNLLWQDSFTGAAHSSPNGNNWNIITGNLGVNNELETYSSSTKNVQLSGGTTLQLVPWRDSSVSGGWTSGRIESKYTFTPQAGKKTRAEGSVRFGGNAQNQKQGIWPAFWILGNILRNGGSWPACGEIDILETVNGQTTGHGTLHCNQYPGGICNEPNGLGSSVNIGNYDWHTWRIEVDRTSNNWRTETLTWYLDGKNFHQITGAQINDQNTWNSIAHSPLFFILNVAVGGAWPGNPNGSTLDGYGAMMEVSYVATYST</sequence>
<feature type="domain" description="GH16" evidence="2">
    <location>
        <begin position="18"/>
        <end position="287"/>
    </location>
</feature>
<reference evidence="3 4" key="1">
    <citation type="submission" date="2024-01" db="EMBL/GenBank/DDBJ databases">
        <title>Complete genome of Cladobotryum mycophilum ATHUM6906.</title>
        <authorList>
            <person name="Christinaki A.C."/>
            <person name="Myridakis A.I."/>
            <person name="Kouvelis V.N."/>
        </authorList>
    </citation>
    <scope>NUCLEOTIDE SEQUENCE [LARGE SCALE GENOMIC DNA]</scope>
    <source>
        <strain evidence="3 4">ATHUM6906</strain>
    </source>
</reference>
<organism evidence="3 4">
    <name type="scientific">Cladobotryum mycophilum</name>
    <dbReference type="NCBI Taxonomy" id="491253"/>
    <lineage>
        <taxon>Eukaryota</taxon>
        <taxon>Fungi</taxon>
        <taxon>Dikarya</taxon>
        <taxon>Ascomycota</taxon>
        <taxon>Pezizomycotina</taxon>
        <taxon>Sordariomycetes</taxon>
        <taxon>Hypocreomycetidae</taxon>
        <taxon>Hypocreales</taxon>
        <taxon>Hypocreaceae</taxon>
        <taxon>Cladobotryum</taxon>
    </lineage>
</organism>
<evidence type="ECO:0000313" key="3">
    <source>
        <dbReference type="EMBL" id="KAK5996833.1"/>
    </source>
</evidence>
<dbReference type="Proteomes" id="UP001338125">
    <property type="component" value="Unassembled WGS sequence"/>
</dbReference>
<dbReference type="InterPro" id="IPR050546">
    <property type="entry name" value="Glycosyl_Hydrlase_16"/>
</dbReference>
<protein>
    <submittedName>
        <fullName evidence="3">Glucan endo-1,3-beta-glucosidase A1</fullName>
    </submittedName>
</protein>
<dbReference type="PANTHER" id="PTHR10963:SF60">
    <property type="entry name" value="GRAM-NEGATIVE BACTERIA-BINDING PROTEIN 1-RELATED"/>
    <property type="match status" value="1"/>
</dbReference>
<name>A0ABR0SXE9_9HYPO</name>
<feature type="chain" id="PRO_5046811633" evidence="1">
    <location>
        <begin position="21"/>
        <end position="287"/>
    </location>
</feature>
<dbReference type="InterPro" id="IPR013320">
    <property type="entry name" value="ConA-like_dom_sf"/>
</dbReference>
<dbReference type="PANTHER" id="PTHR10963">
    <property type="entry name" value="GLYCOSYL HYDROLASE-RELATED"/>
    <property type="match status" value="1"/>
</dbReference>
<gene>
    <name evidence="3" type="ORF">PT974_02178</name>
</gene>
<keyword evidence="4" id="KW-1185">Reference proteome</keyword>
<proteinExistence type="predicted"/>
<dbReference type="CDD" id="cd02182">
    <property type="entry name" value="GH16_Strep_laminarinase_like"/>
    <property type="match status" value="1"/>
</dbReference>